<dbReference type="Gene3D" id="1.25.40.180">
    <property type="match status" value="1"/>
</dbReference>
<feature type="region of interest" description="Disordered" evidence="1">
    <location>
        <begin position="1"/>
        <end position="26"/>
    </location>
</feature>
<accession>A0A9D4PL11</accession>
<protein>
    <submittedName>
        <fullName evidence="2">Uncharacterized protein</fullName>
    </submittedName>
</protein>
<dbReference type="GO" id="GO:0003743">
    <property type="term" value="F:translation initiation factor activity"/>
    <property type="evidence" value="ECO:0007669"/>
    <property type="project" value="TreeGrafter"/>
</dbReference>
<keyword evidence="3" id="KW-1185">Reference proteome</keyword>
<feature type="region of interest" description="Disordered" evidence="1">
    <location>
        <begin position="299"/>
        <end position="356"/>
    </location>
</feature>
<feature type="region of interest" description="Disordered" evidence="1">
    <location>
        <begin position="410"/>
        <end position="597"/>
    </location>
</feature>
<sequence length="597" mass="63358">MAAATTKGVRKLERPRPLRSLLSPVGDPNSCGTPLFTPSGGVGVVRASTDMLVPVETLCASLGDGNRDAQTLSQIAGVCKLLKVKGADMDRDFEGMLDRCFSIFRNASRDDELSALDRLRLLEVIELRAMAWKGDEELVEYYTRKYTEFNAECDALDDASSMEQARAFQQVQSSEQRPQMETGKPGTTTCLGGGQPKAPSTAADDETGKWERSLPVGTQSLHISGMNEAIVNVATSVLQTFFSNVNADAFCHTNQTPSCVPSKPAEALAGQAVAKPVNGTSGIANGSENKRFVRLESRTECTSTGKQVPPKDLKSAWASNERHSQDRCSDGLGSSAQIPGRVDKEHAPSTGFKTLDTASKLGPLEHLKGLGNPAQFSSGDDGRQFSAGFVALGSTGTHTQLGQCGRLTGSAQFSSDTENQKLDPSGDFKGLASGDATDKSKQLSNLWGPAEHFSTSDKRMLPTKALGNTDVPDQSKQLKGLGGPAQFSSKADDKWQPLSNTFTATSSGASGQNQTMKYERLGASVQSPSSTEYQTVPFSNKSLGGAEGASKAQKHSTPLSSNAVEHGRQAGVKALSVNGLPAEKEQPKVLERDSDVD</sequence>
<dbReference type="PANTHER" id="PTHR20849">
    <property type="entry name" value="EUKARYOTIC TRANSLATION INITIATION FACTOR 4E-BINDING PROTEIN MEXTLI"/>
    <property type="match status" value="1"/>
</dbReference>
<dbReference type="EMBL" id="JABSTV010001252">
    <property type="protein sequence ID" value="KAH7946615.1"/>
    <property type="molecule type" value="Genomic_DNA"/>
</dbReference>
<name>A0A9D4PL11_RHISA</name>
<reference evidence="2" key="2">
    <citation type="submission" date="2021-09" db="EMBL/GenBank/DDBJ databases">
        <authorList>
            <person name="Jia N."/>
            <person name="Wang J."/>
            <person name="Shi W."/>
            <person name="Du L."/>
            <person name="Sun Y."/>
            <person name="Zhan W."/>
            <person name="Jiang J."/>
            <person name="Wang Q."/>
            <person name="Zhang B."/>
            <person name="Ji P."/>
            <person name="Sakyi L.B."/>
            <person name="Cui X."/>
            <person name="Yuan T."/>
            <person name="Jiang B."/>
            <person name="Yang W."/>
            <person name="Lam T.T.-Y."/>
            <person name="Chang Q."/>
            <person name="Ding S."/>
            <person name="Wang X."/>
            <person name="Zhu J."/>
            <person name="Ruan X."/>
            <person name="Zhao L."/>
            <person name="Wei J."/>
            <person name="Que T."/>
            <person name="Du C."/>
            <person name="Cheng J."/>
            <person name="Dai P."/>
            <person name="Han X."/>
            <person name="Huang E."/>
            <person name="Gao Y."/>
            <person name="Liu J."/>
            <person name="Shao H."/>
            <person name="Ye R."/>
            <person name="Li L."/>
            <person name="Wei W."/>
            <person name="Wang X."/>
            <person name="Wang C."/>
            <person name="Huo Q."/>
            <person name="Li W."/>
            <person name="Guo W."/>
            <person name="Chen H."/>
            <person name="Chen S."/>
            <person name="Zhou L."/>
            <person name="Zhou L."/>
            <person name="Ni X."/>
            <person name="Tian J."/>
            <person name="Zhou Y."/>
            <person name="Sheng Y."/>
            <person name="Liu T."/>
            <person name="Pan Y."/>
            <person name="Xia L."/>
            <person name="Li J."/>
            <person name="Zhao F."/>
            <person name="Cao W."/>
        </authorList>
    </citation>
    <scope>NUCLEOTIDE SEQUENCE</scope>
    <source>
        <strain evidence="2">Rsan-2018</strain>
        <tissue evidence="2">Larvae</tissue>
    </source>
</reference>
<dbReference type="Proteomes" id="UP000821837">
    <property type="component" value="Chromosome 6"/>
</dbReference>
<gene>
    <name evidence="2" type="ORF">HPB52_001859</name>
</gene>
<feature type="compositionally biased region" description="Basic and acidic residues" evidence="1">
    <location>
        <begin position="309"/>
        <end position="329"/>
    </location>
</feature>
<evidence type="ECO:0000313" key="2">
    <source>
        <dbReference type="EMBL" id="KAH7946615.1"/>
    </source>
</evidence>
<feature type="compositionally biased region" description="Polar residues" evidence="1">
    <location>
        <begin position="497"/>
        <end position="516"/>
    </location>
</feature>
<feature type="compositionally biased region" description="Polar residues" evidence="1">
    <location>
        <begin position="171"/>
        <end position="190"/>
    </location>
</feature>
<comment type="caution">
    <text evidence="2">The sequence shown here is derived from an EMBL/GenBank/DDBJ whole genome shotgun (WGS) entry which is preliminary data.</text>
</comment>
<dbReference type="AlphaFoldDB" id="A0A9D4PL11"/>
<evidence type="ECO:0000256" key="1">
    <source>
        <dbReference type="SAM" id="MobiDB-lite"/>
    </source>
</evidence>
<dbReference type="PANTHER" id="PTHR20849:SF2">
    <property type="entry name" value="EUKARYOTIC TRANSLATION INITIATION FACTOR 4E-BINDING PROTEIN MEXTLI"/>
    <property type="match status" value="1"/>
</dbReference>
<feature type="compositionally biased region" description="Basic and acidic residues" evidence="1">
    <location>
        <begin position="582"/>
        <end position="597"/>
    </location>
</feature>
<reference evidence="2" key="1">
    <citation type="journal article" date="2020" name="Cell">
        <title>Large-Scale Comparative Analyses of Tick Genomes Elucidate Their Genetic Diversity and Vector Capacities.</title>
        <authorList>
            <consortium name="Tick Genome and Microbiome Consortium (TIGMIC)"/>
            <person name="Jia N."/>
            <person name="Wang J."/>
            <person name="Shi W."/>
            <person name="Du L."/>
            <person name="Sun Y."/>
            <person name="Zhan W."/>
            <person name="Jiang J.F."/>
            <person name="Wang Q."/>
            <person name="Zhang B."/>
            <person name="Ji P."/>
            <person name="Bell-Sakyi L."/>
            <person name="Cui X.M."/>
            <person name="Yuan T.T."/>
            <person name="Jiang B.G."/>
            <person name="Yang W.F."/>
            <person name="Lam T.T."/>
            <person name="Chang Q.C."/>
            <person name="Ding S.J."/>
            <person name="Wang X.J."/>
            <person name="Zhu J.G."/>
            <person name="Ruan X.D."/>
            <person name="Zhao L."/>
            <person name="Wei J.T."/>
            <person name="Ye R.Z."/>
            <person name="Que T.C."/>
            <person name="Du C.H."/>
            <person name="Zhou Y.H."/>
            <person name="Cheng J.X."/>
            <person name="Dai P.F."/>
            <person name="Guo W.B."/>
            <person name="Han X.H."/>
            <person name="Huang E.J."/>
            <person name="Li L.F."/>
            <person name="Wei W."/>
            <person name="Gao Y.C."/>
            <person name="Liu J.Z."/>
            <person name="Shao H.Z."/>
            <person name="Wang X."/>
            <person name="Wang C.C."/>
            <person name="Yang T.C."/>
            <person name="Huo Q.B."/>
            <person name="Li W."/>
            <person name="Chen H.Y."/>
            <person name="Chen S.E."/>
            <person name="Zhou L.G."/>
            <person name="Ni X.B."/>
            <person name="Tian J.H."/>
            <person name="Sheng Y."/>
            <person name="Liu T."/>
            <person name="Pan Y.S."/>
            <person name="Xia L.Y."/>
            <person name="Li J."/>
            <person name="Zhao F."/>
            <person name="Cao W.C."/>
        </authorList>
    </citation>
    <scope>NUCLEOTIDE SEQUENCE</scope>
    <source>
        <strain evidence="2">Rsan-2018</strain>
    </source>
</reference>
<dbReference type="InterPro" id="IPR040160">
    <property type="entry name" value="Mxt"/>
</dbReference>
<feature type="region of interest" description="Disordered" evidence="1">
    <location>
        <begin position="171"/>
        <end position="209"/>
    </location>
</feature>
<proteinExistence type="predicted"/>
<dbReference type="GO" id="GO:0045727">
    <property type="term" value="P:positive regulation of translation"/>
    <property type="evidence" value="ECO:0007669"/>
    <property type="project" value="InterPro"/>
</dbReference>
<dbReference type="GO" id="GO:1901190">
    <property type="term" value="P:regulation of formation of translation initiation ternary complex"/>
    <property type="evidence" value="ECO:0007669"/>
    <property type="project" value="TreeGrafter"/>
</dbReference>
<organism evidence="2 3">
    <name type="scientific">Rhipicephalus sanguineus</name>
    <name type="common">Brown dog tick</name>
    <name type="synonym">Ixodes sanguineus</name>
    <dbReference type="NCBI Taxonomy" id="34632"/>
    <lineage>
        <taxon>Eukaryota</taxon>
        <taxon>Metazoa</taxon>
        <taxon>Ecdysozoa</taxon>
        <taxon>Arthropoda</taxon>
        <taxon>Chelicerata</taxon>
        <taxon>Arachnida</taxon>
        <taxon>Acari</taxon>
        <taxon>Parasitiformes</taxon>
        <taxon>Ixodida</taxon>
        <taxon>Ixodoidea</taxon>
        <taxon>Ixodidae</taxon>
        <taxon>Rhipicephalinae</taxon>
        <taxon>Rhipicephalus</taxon>
        <taxon>Rhipicephalus</taxon>
    </lineage>
</organism>
<dbReference type="GO" id="GO:0005737">
    <property type="term" value="C:cytoplasm"/>
    <property type="evidence" value="ECO:0007669"/>
    <property type="project" value="TreeGrafter"/>
</dbReference>
<feature type="compositionally biased region" description="Polar residues" evidence="1">
    <location>
        <begin position="524"/>
        <end position="542"/>
    </location>
</feature>
<evidence type="ECO:0000313" key="3">
    <source>
        <dbReference type="Proteomes" id="UP000821837"/>
    </source>
</evidence>
<dbReference type="VEuPathDB" id="VectorBase:RSAN_029514"/>
<dbReference type="GO" id="GO:0008190">
    <property type="term" value="F:eukaryotic initiation factor 4E binding"/>
    <property type="evidence" value="ECO:0007669"/>
    <property type="project" value="InterPro"/>
</dbReference>
<dbReference type="GO" id="GO:0034518">
    <property type="term" value="C:RNA cap binding complex"/>
    <property type="evidence" value="ECO:0007669"/>
    <property type="project" value="TreeGrafter"/>
</dbReference>